<protein>
    <submittedName>
        <fullName evidence="3">Uncharacterized protein</fullName>
    </submittedName>
</protein>
<dbReference type="EMBL" id="VIGH01000004">
    <property type="protein sequence ID" value="TQF69015.1"/>
    <property type="molecule type" value="Genomic_DNA"/>
</dbReference>
<accession>A0A541B9J9</accession>
<dbReference type="OrthoDB" id="9809303at2"/>
<organism evidence="3 4">
    <name type="scientific">Rhodococcus spelaei</name>
    <dbReference type="NCBI Taxonomy" id="2546320"/>
    <lineage>
        <taxon>Bacteria</taxon>
        <taxon>Bacillati</taxon>
        <taxon>Actinomycetota</taxon>
        <taxon>Actinomycetes</taxon>
        <taxon>Mycobacteriales</taxon>
        <taxon>Nocardiaceae</taxon>
        <taxon>Rhodococcus</taxon>
    </lineage>
</organism>
<comment type="caution">
    <text evidence="3">The sequence shown here is derived from an EMBL/GenBank/DDBJ whole genome shotgun (WGS) entry which is preliminary data.</text>
</comment>
<evidence type="ECO:0000313" key="3">
    <source>
        <dbReference type="EMBL" id="TQF69015.1"/>
    </source>
</evidence>
<name>A0A541B9J9_9NOCA</name>
<evidence type="ECO:0000256" key="1">
    <source>
        <dbReference type="SAM" id="MobiDB-lite"/>
    </source>
</evidence>
<keyword evidence="4" id="KW-1185">Reference proteome</keyword>
<evidence type="ECO:0000256" key="2">
    <source>
        <dbReference type="SAM" id="Phobius"/>
    </source>
</evidence>
<feature type="transmembrane region" description="Helical" evidence="2">
    <location>
        <begin position="93"/>
        <end position="110"/>
    </location>
</feature>
<dbReference type="Proteomes" id="UP000316256">
    <property type="component" value="Unassembled WGS sequence"/>
</dbReference>
<dbReference type="AlphaFoldDB" id="A0A541B9J9"/>
<keyword evidence="2" id="KW-1133">Transmembrane helix</keyword>
<feature type="region of interest" description="Disordered" evidence="1">
    <location>
        <begin position="11"/>
        <end position="47"/>
    </location>
</feature>
<evidence type="ECO:0000313" key="4">
    <source>
        <dbReference type="Proteomes" id="UP000316256"/>
    </source>
</evidence>
<keyword evidence="2" id="KW-0812">Transmembrane</keyword>
<reference evidence="3 4" key="1">
    <citation type="submission" date="2019-06" db="EMBL/GenBank/DDBJ databases">
        <title>Rhodococcus spaelei sp. nov., isolated from a cave.</title>
        <authorList>
            <person name="Lee S.D."/>
        </authorList>
    </citation>
    <scope>NUCLEOTIDE SEQUENCE [LARGE SCALE GENOMIC DNA]</scope>
    <source>
        <strain evidence="3 4">C9-5</strain>
    </source>
</reference>
<gene>
    <name evidence="3" type="ORF">FK531_09525</name>
</gene>
<keyword evidence="2" id="KW-0472">Membrane</keyword>
<proteinExistence type="predicted"/>
<sequence>MRWPDWRCWRSSRPAGCPARSRWTPPTPRSRRAPVGGRGRSRRPAAGSGTVAIAVLVGTRLLPNCTPATTTANMTILGPGSYRFGDYWRMGRAMTAWFLVVAVVVIPIFWRF</sequence>